<dbReference type="PANTHER" id="PTHR11727">
    <property type="entry name" value="DIMETHYLADENOSINE TRANSFERASE"/>
    <property type="match status" value="1"/>
</dbReference>
<dbReference type="Proteomes" id="UP000315889">
    <property type="component" value="Unassembled WGS sequence"/>
</dbReference>
<feature type="binding site" evidence="7 8">
    <location>
        <position position="62"/>
    </location>
    <ligand>
        <name>S-adenosyl-L-methionine</name>
        <dbReference type="ChEBI" id="CHEBI:59789"/>
    </ligand>
</feature>
<keyword evidence="2 7" id="KW-0698">rRNA processing</keyword>
<evidence type="ECO:0000256" key="4">
    <source>
        <dbReference type="ARBA" id="ARBA00022679"/>
    </source>
</evidence>
<evidence type="ECO:0000256" key="2">
    <source>
        <dbReference type="ARBA" id="ARBA00022552"/>
    </source>
</evidence>
<feature type="domain" description="Ribosomal RNA adenine methylase transferase N-terminal" evidence="9">
    <location>
        <begin position="21"/>
        <end position="192"/>
    </location>
</feature>
<feature type="binding site" evidence="7 8">
    <location>
        <position position="87"/>
    </location>
    <ligand>
        <name>S-adenosyl-L-methionine</name>
        <dbReference type="ChEBI" id="CHEBI:59789"/>
    </ligand>
</feature>
<evidence type="ECO:0000256" key="6">
    <source>
        <dbReference type="ARBA" id="ARBA00022884"/>
    </source>
</evidence>
<dbReference type="PROSITE" id="PS51689">
    <property type="entry name" value="SAM_RNA_A_N6_MT"/>
    <property type="match status" value="1"/>
</dbReference>
<evidence type="ECO:0000256" key="5">
    <source>
        <dbReference type="ARBA" id="ARBA00022691"/>
    </source>
</evidence>
<dbReference type="PANTHER" id="PTHR11727:SF7">
    <property type="entry name" value="DIMETHYLADENOSINE TRANSFERASE-RELATED"/>
    <property type="match status" value="1"/>
</dbReference>
<dbReference type="InterPro" id="IPR029063">
    <property type="entry name" value="SAM-dependent_MTases_sf"/>
</dbReference>
<proteinExistence type="inferred from homology"/>
<dbReference type="Pfam" id="PF00398">
    <property type="entry name" value="RrnaAD"/>
    <property type="match status" value="1"/>
</dbReference>
<dbReference type="SUPFAM" id="SSF53335">
    <property type="entry name" value="S-adenosyl-L-methionine-dependent methyltransferases"/>
    <property type="match status" value="1"/>
</dbReference>
<dbReference type="Gene3D" id="1.10.8.100">
    <property type="entry name" value="Ribosomal RNA adenine dimethylase-like, domain 2"/>
    <property type="match status" value="1"/>
</dbReference>
<sequence length="266" mass="30005">MSIEHKARKRFGQNFLVDQQIIGRIVAAVGAQPDDNLIEIGPGTAAITEHLVTHCPAMTVIELDRDLIKFLTAKFSQFPEMKIVNGDALTTDFSQFYGGRELRLVGNLPYNISTPLLFHLLGIEHLIKDMHFMLQREVVDRLGASPGAKSYGRLSVMIQYHCRVMPLIPVPPESFRPAPKVQSAVVRLKPHKIKPFVATNELLLGKIVNLCFQQRRKTLKNCLKQYSDYLVDIENLVDLTMRPERLAVSDFVAITNAIDQLMETSL</sequence>
<dbReference type="GO" id="GO:0003723">
    <property type="term" value="F:RNA binding"/>
    <property type="evidence" value="ECO:0007669"/>
    <property type="project" value="UniProtKB-UniRule"/>
</dbReference>
<keyword evidence="3 7" id="KW-0489">Methyltransferase</keyword>
<keyword evidence="4 7" id="KW-0808">Transferase</keyword>
<dbReference type="GO" id="GO:0005829">
    <property type="term" value="C:cytosol"/>
    <property type="evidence" value="ECO:0007669"/>
    <property type="project" value="TreeGrafter"/>
</dbReference>
<dbReference type="InterPro" id="IPR011530">
    <property type="entry name" value="rRNA_adenine_dimethylase"/>
</dbReference>
<keyword evidence="5 7" id="KW-0949">S-adenosyl-L-methionine</keyword>
<dbReference type="GO" id="GO:0052908">
    <property type="term" value="F:16S rRNA (adenine(1518)-N(6)/adenine(1519)-N(6))-dimethyltransferase activity"/>
    <property type="evidence" value="ECO:0007669"/>
    <property type="project" value="UniProtKB-EC"/>
</dbReference>
<name>A0A520MI25_9GAMM</name>
<feature type="binding site" evidence="7 8">
    <location>
        <position position="107"/>
    </location>
    <ligand>
        <name>S-adenosyl-L-methionine</name>
        <dbReference type="ChEBI" id="CHEBI:59789"/>
    </ligand>
</feature>
<organism evidence="10 11">
    <name type="scientific">SAR92 clade bacterium</name>
    <dbReference type="NCBI Taxonomy" id="2315479"/>
    <lineage>
        <taxon>Bacteria</taxon>
        <taxon>Pseudomonadati</taxon>
        <taxon>Pseudomonadota</taxon>
        <taxon>Gammaproteobacteria</taxon>
        <taxon>Cellvibrionales</taxon>
        <taxon>Porticoccaceae</taxon>
        <taxon>SAR92 clade</taxon>
    </lineage>
</organism>
<comment type="subcellular location">
    <subcellularLocation>
        <location evidence="7">Cytoplasm</location>
    </subcellularLocation>
</comment>
<dbReference type="NCBIfam" id="TIGR00755">
    <property type="entry name" value="ksgA"/>
    <property type="match status" value="1"/>
</dbReference>
<dbReference type="HAMAP" id="MF_00607">
    <property type="entry name" value="16SrRNA_methyltr_A"/>
    <property type="match status" value="1"/>
</dbReference>
<dbReference type="AlphaFoldDB" id="A0A520MI25"/>
<reference evidence="10 11" key="1">
    <citation type="submission" date="2019-02" db="EMBL/GenBank/DDBJ databases">
        <title>Prokaryotic population dynamics and viral predation in marine succession experiment using metagenomics: the confinement effect.</title>
        <authorList>
            <person name="Haro-Moreno J.M."/>
            <person name="Rodriguez-Valera F."/>
            <person name="Lopez-Perez M."/>
        </authorList>
    </citation>
    <scope>NUCLEOTIDE SEQUENCE [LARGE SCALE GENOMIC DNA]</scope>
    <source>
        <strain evidence="10">MED-G170</strain>
    </source>
</reference>
<dbReference type="InterPro" id="IPR020598">
    <property type="entry name" value="rRNA_Ade_methylase_Trfase_N"/>
</dbReference>
<gene>
    <name evidence="7 10" type="primary">rsmA</name>
    <name evidence="7" type="synonym">ksgA</name>
    <name evidence="10" type="ORF">EVB03_03710</name>
</gene>
<accession>A0A520MI25</accession>
<comment type="caution">
    <text evidence="10">The sequence shown here is derived from an EMBL/GenBank/DDBJ whole genome shotgun (WGS) entry which is preliminary data.</text>
</comment>
<comment type="similarity">
    <text evidence="7">Belongs to the class I-like SAM-binding methyltransferase superfamily. rRNA adenine N(6)-methyltransferase family. RsmA subfamily.</text>
</comment>
<protein>
    <recommendedName>
        <fullName evidence="7">Ribosomal RNA small subunit methyltransferase A</fullName>
        <ecNumber evidence="7">2.1.1.182</ecNumber>
    </recommendedName>
    <alternativeName>
        <fullName evidence="7">16S rRNA (adenine(1518)-N(6)/adenine(1519)-N(6))-dimethyltransferase</fullName>
    </alternativeName>
    <alternativeName>
        <fullName evidence="7">16S rRNA dimethyladenosine transferase</fullName>
    </alternativeName>
    <alternativeName>
        <fullName evidence="7">16S rRNA dimethylase</fullName>
    </alternativeName>
    <alternativeName>
        <fullName evidence="7">S-adenosylmethionine-6-N', N'-adenosyl(rRNA) dimethyltransferase</fullName>
    </alternativeName>
</protein>
<evidence type="ECO:0000256" key="7">
    <source>
        <dbReference type="HAMAP-Rule" id="MF_00607"/>
    </source>
</evidence>
<dbReference type="EC" id="2.1.1.182" evidence="7"/>
<evidence type="ECO:0000256" key="3">
    <source>
        <dbReference type="ARBA" id="ARBA00022603"/>
    </source>
</evidence>
<feature type="binding site" evidence="7 8">
    <location>
        <position position="41"/>
    </location>
    <ligand>
        <name>S-adenosyl-L-methionine</name>
        <dbReference type="ChEBI" id="CHEBI:59789"/>
    </ligand>
</feature>
<dbReference type="SMART" id="SM00650">
    <property type="entry name" value="rADc"/>
    <property type="match status" value="1"/>
</dbReference>
<comment type="function">
    <text evidence="7">Specifically dimethylates two adjacent adenosines (A1518 and A1519) in the loop of a conserved hairpin near the 3'-end of 16S rRNA in the 30S particle. May play a critical role in biogenesis of 30S subunits.</text>
</comment>
<dbReference type="Gene3D" id="3.40.50.150">
    <property type="entry name" value="Vaccinia Virus protein VP39"/>
    <property type="match status" value="1"/>
</dbReference>
<dbReference type="InterPro" id="IPR001737">
    <property type="entry name" value="KsgA/Erm"/>
</dbReference>
<feature type="binding site" evidence="7 8">
    <location>
        <position position="16"/>
    </location>
    <ligand>
        <name>S-adenosyl-L-methionine</name>
        <dbReference type="ChEBI" id="CHEBI:59789"/>
    </ligand>
</feature>
<keyword evidence="6 7" id="KW-0694">RNA-binding</keyword>
<keyword evidence="1 7" id="KW-0963">Cytoplasm</keyword>
<dbReference type="InterPro" id="IPR023165">
    <property type="entry name" value="rRNA_Ade_diMease-like_C"/>
</dbReference>
<evidence type="ECO:0000313" key="10">
    <source>
        <dbReference type="EMBL" id="RZO20827.1"/>
    </source>
</evidence>
<dbReference type="PROSITE" id="PS01131">
    <property type="entry name" value="RRNA_A_DIMETH"/>
    <property type="match status" value="1"/>
</dbReference>
<evidence type="ECO:0000256" key="1">
    <source>
        <dbReference type="ARBA" id="ARBA00022490"/>
    </source>
</evidence>
<dbReference type="InterPro" id="IPR020596">
    <property type="entry name" value="rRNA_Ade_Mease_Trfase_CS"/>
</dbReference>
<evidence type="ECO:0000259" key="9">
    <source>
        <dbReference type="SMART" id="SM00650"/>
    </source>
</evidence>
<comment type="catalytic activity">
    <reaction evidence="7">
        <text>adenosine(1518)/adenosine(1519) in 16S rRNA + 4 S-adenosyl-L-methionine = N(6)-dimethyladenosine(1518)/N(6)-dimethyladenosine(1519) in 16S rRNA + 4 S-adenosyl-L-homocysteine + 4 H(+)</text>
        <dbReference type="Rhea" id="RHEA:19609"/>
        <dbReference type="Rhea" id="RHEA-COMP:10232"/>
        <dbReference type="Rhea" id="RHEA-COMP:10233"/>
        <dbReference type="ChEBI" id="CHEBI:15378"/>
        <dbReference type="ChEBI" id="CHEBI:57856"/>
        <dbReference type="ChEBI" id="CHEBI:59789"/>
        <dbReference type="ChEBI" id="CHEBI:74411"/>
        <dbReference type="ChEBI" id="CHEBI:74493"/>
        <dbReference type="EC" id="2.1.1.182"/>
    </reaction>
</comment>
<feature type="binding site" evidence="7 8">
    <location>
        <position position="14"/>
    </location>
    <ligand>
        <name>S-adenosyl-L-methionine</name>
        <dbReference type="ChEBI" id="CHEBI:59789"/>
    </ligand>
</feature>
<evidence type="ECO:0000256" key="8">
    <source>
        <dbReference type="PROSITE-ProRule" id="PRU01026"/>
    </source>
</evidence>
<dbReference type="EMBL" id="SHBP01000003">
    <property type="protein sequence ID" value="RZO20827.1"/>
    <property type="molecule type" value="Genomic_DNA"/>
</dbReference>
<evidence type="ECO:0000313" key="11">
    <source>
        <dbReference type="Proteomes" id="UP000315889"/>
    </source>
</evidence>